<feature type="region of interest" description="Disordered" evidence="3">
    <location>
        <begin position="207"/>
        <end position="232"/>
    </location>
</feature>
<dbReference type="EMBL" id="KZ679016">
    <property type="protein sequence ID" value="PSS10934.1"/>
    <property type="molecule type" value="Genomic_DNA"/>
</dbReference>
<evidence type="ECO:0000256" key="2">
    <source>
        <dbReference type="PROSITE-ProRule" id="PRU00103"/>
    </source>
</evidence>
<evidence type="ECO:0000313" key="4">
    <source>
        <dbReference type="EMBL" id="PSS10934.1"/>
    </source>
</evidence>
<dbReference type="InterPro" id="IPR011989">
    <property type="entry name" value="ARM-like"/>
</dbReference>
<dbReference type="PANTHER" id="PTHR32226">
    <property type="entry name" value="TELO2-INTERACTING PROTEIN 2"/>
    <property type="match status" value="1"/>
</dbReference>
<protein>
    <submittedName>
        <fullName evidence="4">Uncharacterized protein</fullName>
    </submittedName>
</protein>
<name>A0A2T3ATX1_AMORE</name>
<feature type="repeat" description="HEAT" evidence="2">
    <location>
        <begin position="268"/>
        <end position="306"/>
    </location>
</feature>
<dbReference type="OrthoDB" id="6417021at2759"/>
<comment type="similarity">
    <text evidence="1">Belongs to the TTI2 family.</text>
</comment>
<evidence type="ECO:0000256" key="3">
    <source>
        <dbReference type="SAM" id="MobiDB-lite"/>
    </source>
</evidence>
<gene>
    <name evidence="4" type="ORF">M430DRAFT_30811</name>
</gene>
<dbReference type="Proteomes" id="UP000241818">
    <property type="component" value="Unassembled WGS sequence"/>
</dbReference>
<dbReference type="RefSeq" id="XP_024718113.1">
    <property type="nucleotide sequence ID" value="XM_024865980.1"/>
</dbReference>
<dbReference type="InParanoid" id="A0A2T3ATX1"/>
<dbReference type="InterPro" id="IPR016024">
    <property type="entry name" value="ARM-type_fold"/>
</dbReference>
<dbReference type="Gene3D" id="1.25.10.10">
    <property type="entry name" value="Leucine-rich Repeat Variant"/>
    <property type="match status" value="1"/>
</dbReference>
<dbReference type="GO" id="GO:0005634">
    <property type="term" value="C:nucleus"/>
    <property type="evidence" value="ECO:0007669"/>
    <property type="project" value="TreeGrafter"/>
</dbReference>
<reference evidence="4 5" key="1">
    <citation type="journal article" date="2018" name="New Phytol.">
        <title>Comparative genomics and transcriptomics depict ericoid mycorrhizal fungi as versatile saprotrophs and plant mutualists.</title>
        <authorList>
            <person name="Martino E."/>
            <person name="Morin E."/>
            <person name="Grelet G.A."/>
            <person name="Kuo A."/>
            <person name="Kohler A."/>
            <person name="Daghino S."/>
            <person name="Barry K.W."/>
            <person name="Cichocki N."/>
            <person name="Clum A."/>
            <person name="Dockter R.B."/>
            <person name="Hainaut M."/>
            <person name="Kuo R.C."/>
            <person name="LaButti K."/>
            <person name="Lindahl B.D."/>
            <person name="Lindquist E.A."/>
            <person name="Lipzen A."/>
            <person name="Khouja H.R."/>
            <person name="Magnuson J."/>
            <person name="Murat C."/>
            <person name="Ohm R.A."/>
            <person name="Singer S.W."/>
            <person name="Spatafora J.W."/>
            <person name="Wang M."/>
            <person name="Veneault-Fourrey C."/>
            <person name="Henrissat B."/>
            <person name="Grigoriev I.V."/>
            <person name="Martin F.M."/>
            <person name="Perotto S."/>
        </authorList>
    </citation>
    <scope>NUCLEOTIDE SEQUENCE [LARGE SCALE GENOMIC DNA]</scope>
    <source>
        <strain evidence="4 5">ATCC 22711</strain>
    </source>
</reference>
<dbReference type="Pfam" id="PF10521">
    <property type="entry name" value="Tti2"/>
    <property type="match status" value="1"/>
</dbReference>
<dbReference type="GO" id="GO:0005829">
    <property type="term" value="C:cytosol"/>
    <property type="evidence" value="ECO:0007669"/>
    <property type="project" value="TreeGrafter"/>
</dbReference>
<dbReference type="AlphaFoldDB" id="A0A2T3ATX1"/>
<dbReference type="GeneID" id="36574061"/>
<dbReference type="GO" id="GO:0110078">
    <property type="term" value="C:TTT Hsp90 cochaperone complex"/>
    <property type="evidence" value="ECO:0007669"/>
    <property type="project" value="InterPro"/>
</dbReference>
<dbReference type="STRING" id="857342.A0A2T3ATX1"/>
<dbReference type="PANTHER" id="PTHR32226:SF2">
    <property type="entry name" value="TELO2-INTERACTING PROTEIN 2"/>
    <property type="match status" value="1"/>
</dbReference>
<dbReference type="InterPro" id="IPR021133">
    <property type="entry name" value="HEAT_type_2"/>
</dbReference>
<dbReference type="InterPro" id="IPR018870">
    <property type="entry name" value="Tti2"/>
</dbReference>
<evidence type="ECO:0000256" key="1">
    <source>
        <dbReference type="ARBA" id="ARBA00034736"/>
    </source>
</evidence>
<accession>A0A2T3ATX1</accession>
<sequence length="534" mass="58544">MFATAREAARNNAGDIDTITLPSQLLPEKYSFSQLHSELASDETLSKAGVLENFLVLRSCLEHPSRLDREADDENIIDIIASWISKMILPDGSIIARDDIPSDSQSALEQALEVTQRLGLQGLKCLQVLLSFHSPPSPTSGINDPQILLSAITFTSSRDTWTSSSSRSIATNILSVYSHQTEASGFIIDFLLQSVVRPLFSKSKPEAVTSTGRKAMPSSAPPKRYNVSDASDPAQKPWKYTSPYSIPVFEWVVESSSEAIISQSWNLFIPPLLTLLDDPSTPIRSRGLSILSSFLPKFGRKLLEQTGLGEVFDDAVMPTLMFLPSITPADESVQLLGPAYEALFVLGDVRWGVKETGEKGREQVNQQDRMKFYDRVMRKGILMGYMYANEHPSIVELLIGEMGVLVEKMGVNAVKHLKDIIPILSALLTDPFASSPKQLLTVVRTLKSVILACWPRISQPAHRLTILKSLVACWKNIEGSQAGTEDLQRELKGVARLFVKTVEATQVIGTGCDIQGEVGALVEADSGLGELFGL</sequence>
<proteinExistence type="inferred from homology"/>
<dbReference type="SUPFAM" id="SSF48371">
    <property type="entry name" value="ARM repeat"/>
    <property type="match status" value="1"/>
</dbReference>
<evidence type="ECO:0000313" key="5">
    <source>
        <dbReference type="Proteomes" id="UP000241818"/>
    </source>
</evidence>
<dbReference type="PROSITE" id="PS50077">
    <property type="entry name" value="HEAT_REPEAT"/>
    <property type="match status" value="1"/>
</dbReference>
<organism evidence="4 5">
    <name type="scientific">Amorphotheca resinae ATCC 22711</name>
    <dbReference type="NCBI Taxonomy" id="857342"/>
    <lineage>
        <taxon>Eukaryota</taxon>
        <taxon>Fungi</taxon>
        <taxon>Dikarya</taxon>
        <taxon>Ascomycota</taxon>
        <taxon>Pezizomycotina</taxon>
        <taxon>Leotiomycetes</taxon>
        <taxon>Helotiales</taxon>
        <taxon>Amorphothecaceae</taxon>
        <taxon>Amorphotheca</taxon>
    </lineage>
</organism>
<keyword evidence="5" id="KW-1185">Reference proteome</keyword>